<accession>A0A2R4X3Q2</accession>
<dbReference type="KEGG" id="harc:HARCEL1_12250"/>
<proteinExistence type="predicted"/>
<dbReference type="InterPro" id="IPR015943">
    <property type="entry name" value="WD40/YVTN_repeat-like_dom_sf"/>
</dbReference>
<protein>
    <submittedName>
        <fullName evidence="1">Uncharacterized protein</fullName>
    </submittedName>
</protein>
<dbReference type="AlphaFoldDB" id="A0A2R4X3Q2"/>
<gene>
    <name evidence="1" type="ORF">HARCEL1_12250</name>
</gene>
<evidence type="ECO:0000313" key="2">
    <source>
        <dbReference type="Proteomes" id="UP000244727"/>
    </source>
</evidence>
<reference evidence="1 2" key="1">
    <citation type="submission" date="2018-04" db="EMBL/GenBank/DDBJ databases">
        <title>Halococcoides cellulosivorans gen. nov., sp. nov., an extremely halophilic cellulose-utilizing haloarchaeon from hypersaline lakes.</title>
        <authorList>
            <person name="Sorokin D.Y."/>
            <person name="Toshchakov S.V."/>
            <person name="Samarov N.I."/>
            <person name="Korzhenkov A."/>
            <person name="Kublanov I.V."/>
        </authorList>
    </citation>
    <scope>NUCLEOTIDE SEQUENCE [LARGE SCALE GENOMIC DNA]</scope>
    <source>
        <strain evidence="1 2">HArcel1</strain>
    </source>
</reference>
<organism evidence="1 2">
    <name type="scientific">Halococcoides cellulosivorans</name>
    <dbReference type="NCBI Taxonomy" id="1679096"/>
    <lineage>
        <taxon>Archaea</taxon>
        <taxon>Methanobacteriati</taxon>
        <taxon>Methanobacteriota</taxon>
        <taxon>Stenosarchaea group</taxon>
        <taxon>Halobacteria</taxon>
        <taxon>Halobacteriales</taxon>
        <taxon>Haloarculaceae</taxon>
        <taxon>Halococcoides</taxon>
    </lineage>
</organism>
<dbReference type="InterPro" id="IPR011047">
    <property type="entry name" value="Quinoprotein_ADH-like_sf"/>
</dbReference>
<dbReference type="SUPFAM" id="SSF50998">
    <property type="entry name" value="Quinoprotein alcohol dehydrogenase-like"/>
    <property type="match status" value="1"/>
</dbReference>
<sequence>MTEYRVYLSRLHTPAWERTFDGQIKQVIEHEGRLLVRFSTGVRKNVVALDPSTGELEWTVSESVRPTMKNPGFGWCTILGDTLWGETARATSRYRIDPDDGHVQEEGISGYTVPAAEGSLETDSRVYQVRSDGDVAIALVDGSDGKRLLGVTPDGKLAWENTGEDGEFSTIRSGPERVTALVDDQEIWHTVDPETGELRPARPQLAGNEIAMPNGRRIDRFDSVERLDRHAKTVVELKEHRSRAPYRFVDRDTKATLVWVGDSDDQRLVCLDQDGSRRWTRSTRAGEGRFVTFRSMGDRPTLRTDDGRWFDLNLETGDVSLACGTSGLPLPGEARSAPLDVQTAFQIDDVVVVRFDVETDRSVPIAELEAFETVQPPLDHAPQFGEITEERPVIGVGLDGLLRWHLEGVGIAFPGFGDVPGVSTWVCDDYMTWNPYTGECTKTGWRR</sequence>
<name>A0A2R4X3Q2_9EURY</name>
<dbReference type="GeneID" id="36513291"/>
<keyword evidence="2" id="KW-1185">Reference proteome</keyword>
<evidence type="ECO:0000313" key="1">
    <source>
        <dbReference type="EMBL" id="AWB28418.1"/>
    </source>
</evidence>
<dbReference type="EMBL" id="CP028858">
    <property type="protein sequence ID" value="AWB28418.1"/>
    <property type="molecule type" value="Genomic_DNA"/>
</dbReference>
<dbReference type="Gene3D" id="2.130.10.10">
    <property type="entry name" value="YVTN repeat-like/Quinoprotein amine dehydrogenase"/>
    <property type="match status" value="1"/>
</dbReference>
<dbReference type="Proteomes" id="UP000244727">
    <property type="component" value="Chromosome"/>
</dbReference>
<dbReference type="RefSeq" id="WP_108383866.1">
    <property type="nucleotide sequence ID" value="NZ_CP028858.1"/>
</dbReference>